<dbReference type="SUPFAM" id="SSF56784">
    <property type="entry name" value="HAD-like"/>
    <property type="match status" value="1"/>
</dbReference>
<keyword evidence="3" id="KW-1003">Cell membrane</keyword>
<feature type="transmembrane region" description="Helical" evidence="10">
    <location>
        <begin position="862"/>
        <end position="883"/>
    </location>
</feature>
<dbReference type="InterPro" id="IPR036412">
    <property type="entry name" value="HAD-like_sf"/>
</dbReference>
<dbReference type="Gene3D" id="1.20.1110.10">
    <property type="entry name" value="Calcium-transporting ATPase, transmembrane domain"/>
    <property type="match status" value="1"/>
</dbReference>
<feature type="transmembrane region" description="Helical" evidence="10">
    <location>
        <begin position="911"/>
        <end position="932"/>
    </location>
</feature>
<dbReference type="SUPFAM" id="SSF81653">
    <property type="entry name" value="Calcium ATPase, transduction domain A"/>
    <property type="match status" value="1"/>
</dbReference>
<evidence type="ECO:0000313" key="13">
    <source>
        <dbReference type="Proteomes" id="UP001079657"/>
    </source>
</evidence>
<protein>
    <submittedName>
        <fullName evidence="12">HAD-IC family P-type ATPase</fullName>
    </submittedName>
</protein>
<keyword evidence="5" id="KW-0547">Nucleotide-binding</keyword>
<keyword evidence="7" id="KW-1278">Translocase</keyword>
<dbReference type="InterPro" id="IPR001757">
    <property type="entry name" value="P_typ_ATPase"/>
</dbReference>
<dbReference type="Pfam" id="PF00689">
    <property type="entry name" value="Cation_ATPase_C"/>
    <property type="match status" value="1"/>
</dbReference>
<dbReference type="Gene3D" id="3.40.1110.10">
    <property type="entry name" value="Calcium-transporting ATPase, cytoplasmic domain N"/>
    <property type="match status" value="1"/>
</dbReference>
<name>A0ABT4CMH3_9CLOT</name>
<dbReference type="PROSITE" id="PS00154">
    <property type="entry name" value="ATPASE_E1_E2"/>
    <property type="match status" value="1"/>
</dbReference>
<evidence type="ECO:0000256" key="5">
    <source>
        <dbReference type="ARBA" id="ARBA00022741"/>
    </source>
</evidence>
<feature type="transmembrane region" description="Helical" evidence="10">
    <location>
        <begin position="837"/>
        <end position="856"/>
    </location>
</feature>
<proteinExistence type="inferred from homology"/>
<dbReference type="PRINTS" id="PR00120">
    <property type="entry name" value="HATPASE"/>
</dbReference>
<keyword evidence="9 10" id="KW-0472">Membrane</keyword>
<evidence type="ECO:0000256" key="8">
    <source>
        <dbReference type="ARBA" id="ARBA00022989"/>
    </source>
</evidence>
<keyword evidence="13" id="KW-1185">Reference proteome</keyword>
<evidence type="ECO:0000256" key="2">
    <source>
        <dbReference type="ARBA" id="ARBA00005675"/>
    </source>
</evidence>
<dbReference type="Pfam" id="PF13246">
    <property type="entry name" value="Cation_ATPase"/>
    <property type="match status" value="1"/>
</dbReference>
<dbReference type="EMBL" id="JAPQES010000001">
    <property type="protein sequence ID" value="MCY6370254.1"/>
    <property type="molecule type" value="Genomic_DNA"/>
</dbReference>
<evidence type="ECO:0000256" key="6">
    <source>
        <dbReference type="ARBA" id="ARBA00022840"/>
    </source>
</evidence>
<dbReference type="Pfam" id="PF00122">
    <property type="entry name" value="E1-E2_ATPase"/>
    <property type="match status" value="1"/>
</dbReference>
<comment type="subcellular location">
    <subcellularLocation>
        <location evidence="1">Cell membrane</location>
        <topology evidence="1">Multi-pass membrane protein</topology>
    </subcellularLocation>
</comment>
<dbReference type="SUPFAM" id="SSF81660">
    <property type="entry name" value="Metal cation-transporting ATPase, ATP-binding domain N"/>
    <property type="match status" value="1"/>
</dbReference>
<dbReference type="SUPFAM" id="SSF81665">
    <property type="entry name" value="Calcium ATPase, transmembrane domain M"/>
    <property type="match status" value="1"/>
</dbReference>
<feature type="domain" description="Cation-transporting P-type ATPase N-terminal" evidence="11">
    <location>
        <begin position="153"/>
        <end position="227"/>
    </location>
</feature>
<dbReference type="SFLD" id="SFLDG00002">
    <property type="entry name" value="C1.7:_P-type_atpase_like"/>
    <property type="match status" value="1"/>
</dbReference>
<reference evidence="12" key="1">
    <citation type="submission" date="2022-12" db="EMBL/GenBank/DDBJ databases">
        <authorList>
            <person name="Wang J."/>
        </authorList>
    </citation>
    <scope>NUCLEOTIDE SEQUENCE</scope>
    <source>
        <strain evidence="12">HY-42-06</strain>
    </source>
</reference>
<dbReference type="InterPro" id="IPR050510">
    <property type="entry name" value="Cation_transp_ATPase_P-type"/>
</dbReference>
<keyword evidence="6" id="KW-0067">ATP-binding</keyword>
<evidence type="ECO:0000256" key="4">
    <source>
        <dbReference type="ARBA" id="ARBA00022692"/>
    </source>
</evidence>
<sequence length="1016" mass="111507">MFNALKKAKNNCMDKEVLCKRIRLPVKNIYRNEEECEKLSKFIFTIKGVVSVRANPITGRILVIYDEELVHKEIIKEQIYKYSATSKPVENANVVKLNRTNFLEETALPIAVEKELLEENKVENNTIKQKTIEYNVEGNVITDLFNTNNQCSYWHCMDREHIRKVLNTDYQKGLSEKVYKQRIHEVGLNVLTEKKKKSLLKKFFDGLNEISNRLLIGVSAASLFLGHVADAVAIMGIVLVETTLSIIQEHKAEKSIYSLKSMMVQKARVIRSGVEKEIDAGKLVPGDVILLEAGDKIPSDCRLIQCNDLRVSEAELTGESKAISKSIKECSKDTELANRKNMLFMGTNVLCGRGKAVVVETGMKTEIGKIAAMLQNIKNELTPLQRRLFKFSSKLTKVCLGVCLGLGGVGLLMGMPLAQVLTVGTSFAVGALPESLPAIVTIAMGLSVQRLAKKNAIIRKLNAVETLGSANVICCDKTGTLTMNEMTVKKIYADKCLYSVSGSGYEPSGNIKLLDGYEEENDALKMLLTDGVLCNNASLVQDDSGKWNMEGDPTEGALITAAHKAKLDVEGIINRHKRLKEIPFDSTKKNMIVLVENDENKTVYIKGALDKIINKCTSIYENGHERLFTIVDKERIMKVCDEMSDDALRVLAFAYKKVSSEKDAIYNNYVFLGLAGMEDPPRKGVNKAIKKCHRAGIKVVMITGDHKNTAAAIGKQLGLLDGGLVVSGPELSQMSDEELDEKIVNIQVFARTSPEQKLRIVKAFKRFGYVVAMTGDGVNDAPAIKEANIGIAMGGNGSDVAKDAADITLVDDNFLTIVNAVEEGRTVTNNIRNTMKYLLAGSLGEILAIGAAAAVTGTLPLLSIQILWTNVICETILGAALAVEPVHEKIMEKRPIRNDTKLIDNKLGIQILRRGGLIGATSFAVFGAYNYLGVGLAKARTMAFSNLILTQLANVYRCRDNKELSNNRYMNISVGISAALLLGILYIPPISGVFRTVALNPLDWAVLSGMTAVSQI</sequence>
<feature type="transmembrane region" description="Helical" evidence="10">
    <location>
        <begin position="969"/>
        <end position="987"/>
    </location>
</feature>
<dbReference type="SFLD" id="SFLDS00003">
    <property type="entry name" value="Haloacid_Dehalogenase"/>
    <property type="match status" value="1"/>
</dbReference>
<dbReference type="Gene3D" id="3.40.50.1000">
    <property type="entry name" value="HAD superfamily/HAD-like"/>
    <property type="match status" value="1"/>
</dbReference>
<evidence type="ECO:0000256" key="1">
    <source>
        <dbReference type="ARBA" id="ARBA00004651"/>
    </source>
</evidence>
<dbReference type="InterPro" id="IPR004014">
    <property type="entry name" value="ATPase_P-typ_cation-transptr_N"/>
</dbReference>
<evidence type="ECO:0000256" key="3">
    <source>
        <dbReference type="ARBA" id="ARBA00022475"/>
    </source>
</evidence>
<accession>A0ABT4CMH3</accession>
<dbReference type="InterPro" id="IPR006068">
    <property type="entry name" value="ATPase_P-typ_cation-transptr_C"/>
</dbReference>
<evidence type="ECO:0000256" key="10">
    <source>
        <dbReference type="SAM" id="Phobius"/>
    </source>
</evidence>
<dbReference type="Pfam" id="PF19991">
    <property type="entry name" value="HMA_2"/>
    <property type="match status" value="1"/>
</dbReference>
<dbReference type="PANTHER" id="PTHR43294">
    <property type="entry name" value="SODIUM/POTASSIUM-TRANSPORTING ATPASE SUBUNIT ALPHA"/>
    <property type="match status" value="1"/>
</dbReference>
<dbReference type="Proteomes" id="UP001079657">
    <property type="component" value="Unassembled WGS sequence"/>
</dbReference>
<keyword evidence="4 10" id="KW-0812">Transmembrane</keyword>
<dbReference type="SFLD" id="SFLDF00027">
    <property type="entry name" value="p-type_atpase"/>
    <property type="match status" value="1"/>
</dbReference>
<dbReference type="NCBIfam" id="TIGR01494">
    <property type="entry name" value="ATPase_P-type"/>
    <property type="match status" value="3"/>
</dbReference>
<feature type="transmembrane region" description="Helical" evidence="10">
    <location>
        <begin position="395"/>
        <end position="415"/>
    </location>
</feature>
<dbReference type="InterPro" id="IPR023299">
    <property type="entry name" value="ATPase_P-typ_cyto_dom_N"/>
</dbReference>
<dbReference type="PANTHER" id="PTHR43294:SF21">
    <property type="entry name" value="CATION TRANSPORTING ATPASE"/>
    <property type="match status" value="1"/>
</dbReference>
<dbReference type="Pfam" id="PF00690">
    <property type="entry name" value="Cation_ATPase_N"/>
    <property type="match status" value="1"/>
</dbReference>
<comment type="similarity">
    <text evidence="2">Belongs to the cation transport ATPase (P-type) (TC 3.A.3) family. Type IIA subfamily.</text>
</comment>
<dbReference type="SMART" id="SM00831">
    <property type="entry name" value="Cation_ATPase_N"/>
    <property type="match status" value="1"/>
</dbReference>
<evidence type="ECO:0000256" key="9">
    <source>
        <dbReference type="ARBA" id="ARBA00023136"/>
    </source>
</evidence>
<comment type="caution">
    <text evidence="12">The sequence shown here is derived from an EMBL/GenBank/DDBJ whole genome shotgun (WGS) entry which is preliminary data.</text>
</comment>
<dbReference type="InterPro" id="IPR023298">
    <property type="entry name" value="ATPase_P-typ_TM_dom_sf"/>
</dbReference>
<organism evidence="12 13">
    <name type="scientific">Clostridium ganghwense</name>
    <dbReference type="NCBI Taxonomy" id="312089"/>
    <lineage>
        <taxon>Bacteria</taxon>
        <taxon>Bacillati</taxon>
        <taxon>Bacillota</taxon>
        <taxon>Clostridia</taxon>
        <taxon>Eubacteriales</taxon>
        <taxon>Clostridiaceae</taxon>
        <taxon>Clostridium</taxon>
    </lineage>
</organism>
<dbReference type="InterPro" id="IPR044492">
    <property type="entry name" value="P_typ_ATPase_HD_dom"/>
</dbReference>
<dbReference type="InterPro" id="IPR008250">
    <property type="entry name" value="ATPase_P-typ_transduc_dom_A_sf"/>
</dbReference>
<dbReference type="RefSeq" id="WP_268048948.1">
    <property type="nucleotide sequence ID" value="NZ_JAPQES010000001.1"/>
</dbReference>
<evidence type="ECO:0000256" key="7">
    <source>
        <dbReference type="ARBA" id="ARBA00022967"/>
    </source>
</evidence>
<dbReference type="PRINTS" id="PR00119">
    <property type="entry name" value="CATATPASE"/>
</dbReference>
<keyword evidence="8 10" id="KW-1133">Transmembrane helix</keyword>
<evidence type="ECO:0000259" key="11">
    <source>
        <dbReference type="SMART" id="SM00831"/>
    </source>
</evidence>
<gene>
    <name evidence="12" type="ORF">OXH55_06365</name>
</gene>
<dbReference type="InterPro" id="IPR023214">
    <property type="entry name" value="HAD_sf"/>
</dbReference>
<dbReference type="Gene3D" id="2.70.150.10">
    <property type="entry name" value="Calcium-transporting ATPase, cytoplasmic transduction domain A"/>
    <property type="match status" value="1"/>
</dbReference>
<evidence type="ECO:0000313" key="12">
    <source>
        <dbReference type="EMBL" id="MCY6370254.1"/>
    </source>
</evidence>
<feature type="transmembrane region" description="Helical" evidence="10">
    <location>
        <begin position="435"/>
        <end position="452"/>
    </location>
</feature>
<dbReference type="InterPro" id="IPR018303">
    <property type="entry name" value="ATPase_P-typ_P_site"/>
</dbReference>
<dbReference type="InterPro" id="IPR059000">
    <property type="entry name" value="ATPase_P-type_domA"/>
</dbReference>